<sequence>MTAPSPGSLVVMGVAGCGKSTLAAAVAAQLAQRWLEGDEFHSEASRRKMARGEPLTDDDRASWLARLCEELRREPRLVMTCSALKRAYRDQLRAASPGLRFAFLDIDKAESRRRVSARASHFFAASLVDSQFDTLEPPTAEPGVLHLDGRLPVDALCAQTCAWLRQATSELRP</sequence>
<evidence type="ECO:0000256" key="9">
    <source>
        <dbReference type="RuleBase" id="RU363066"/>
    </source>
</evidence>
<organism evidence="10 11">
    <name type="scientific">Pelomonas nitida</name>
    <dbReference type="NCBI Taxonomy" id="3299027"/>
    <lineage>
        <taxon>Bacteria</taxon>
        <taxon>Pseudomonadati</taxon>
        <taxon>Pseudomonadota</taxon>
        <taxon>Betaproteobacteria</taxon>
        <taxon>Burkholderiales</taxon>
        <taxon>Sphaerotilaceae</taxon>
        <taxon>Roseateles</taxon>
    </lineage>
</organism>
<dbReference type="Proteomes" id="UP001606305">
    <property type="component" value="Unassembled WGS sequence"/>
</dbReference>
<evidence type="ECO:0000256" key="1">
    <source>
        <dbReference type="ARBA" id="ARBA00004761"/>
    </source>
</evidence>
<dbReference type="SUPFAM" id="SSF52540">
    <property type="entry name" value="P-loop containing nucleoside triphosphate hydrolases"/>
    <property type="match status" value="1"/>
</dbReference>
<dbReference type="CDD" id="cd02021">
    <property type="entry name" value="GntK"/>
    <property type="match status" value="1"/>
</dbReference>
<comment type="caution">
    <text evidence="10">The sequence shown here is derived from an EMBL/GenBank/DDBJ whole genome shotgun (WGS) entry which is preliminary data.</text>
</comment>
<evidence type="ECO:0000256" key="5">
    <source>
        <dbReference type="ARBA" id="ARBA00022741"/>
    </source>
</evidence>
<dbReference type="PANTHER" id="PTHR43442:SF3">
    <property type="entry name" value="GLUCONOKINASE-RELATED"/>
    <property type="match status" value="1"/>
</dbReference>
<dbReference type="NCBIfam" id="TIGR01313">
    <property type="entry name" value="therm_gnt_kin"/>
    <property type="match status" value="1"/>
</dbReference>
<keyword evidence="4 9" id="KW-0808">Transferase</keyword>
<evidence type="ECO:0000313" key="10">
    <source>
        <dbReference type="EMBL" id="MFG6459584.1"/>
    </source>
</evidence>
<comment type="catalytic activity">
    <reaction evidence="8 9">
        <text>D-gluconate + ATP = 6-phospho-D-gluconate + ADP + H(+)</text>
        <dbReference type="Rhea" id="RHEA:19433"/>
        <dbReference type="ChEBI" id="CHEBI:15378"/>
        <dbReference type="ChEBI" id="CHEBI:18391"/>
        <dbReference type="ChEBI" id="CHEBI:30616"/>
        <dbReference type="ChEBI" id="CHEBI:58759"/>
        <dbReference type="ChEBI" id="CHEBI:456216"/>
        <dbReference type="EC" id="2.7.1.12"/>
    </reaction>
</comment>
<dbReference type="Gene3D" id="3.40.50.300">
    <property type="entry name" value="P-loop containing nucleotide triphosphate hydrolases"/>
    <property type="match status" value="1"/>
</dbReference>
<gene>
    <name evidence="10" type="ORF">ACG00X_22345</name>
</gene>
<proteinExistence type="inferred from homology"/>
<dbReference type="EC" id="2.7.1.12" evidence="3 9"/>
<comment type="similarity">
    <text evidence="2 9">Belongs to the gluconokinase GntK/GntV family.</text>
</comment>
<protein>
    <recommendedName>
        <fullName evidence="3 9">Gluconokinase</fullName>
        <ecNumber evidence="3 9">2.7.1.12</ecNumber>
    </recommendedName>
</protein>
<evidence type="ECO:0000256" key="8">
    <source>
        <dbReference type="ARBA" id="ARBA00048090"/>
    </source>
</evidence>
<comment type="pathway">
    <text evidence="1">Carbohydrate acid metabolism.</text>
</comment>
<dbReference type="PANTHER" id="PTHR43442">
    <property type="entry name" value="GLUCONOKINASE-RELATED"/>
    <property type="match status" value="1"/>
</dbReference>
<evidence type="ECO:0000256" key="7">
    <source>
        <dbReference type="ARBA" id="ARBA00022840"/>
    </source>
</evidence>
<keyword evidence="7 9" id="KW-0067">ATP-binding</keyword>
<reference evidence="10 11" key="1">
    <citation type="submission" date="2024-09" db="EMBL/GenBank/DDBJ databases">
        <title>Novel species of the genus Pelomonas and Roseateles isolated from streams.</title>
        <authorList>
            <person name="Lu H."/>
        </authorList>
    </citation>
    <scope>NUCLEOTIDE SEQUENCE [LARGE SCALE GENOMIC DNA]</scope>
    <source>
        <strain evidence="10 11">BYS96W</strain>
    </source>
</reference>
<dbReference type="InterPro" id="IPR027417">
    <property type="entry name" value="P-loop_NTPase"/>
</dbReference>
<accession>A0ABW7GCB7</accession>
<evidence type="ECO:0000256" key="3">
    <source>
        <dbReference type="ARBA" id="ARBA00012054"/>
    </source>
</evidence>
<evidence type="ECO:0000256" key="4">
    <source>
        <dbReference type="ARBA" id="ARBA00022679"/>
    </source>
</evidence>
<dbReference type="Pfam" id="PF13671">
    <property type="entry name" value="AAA_33"/>
    <property type="match status" value="1"/>
</dbReference>
<dbReference type="RefSeq" id="WP_394491733.1">
    <property type="nucleotide sequence ID" value="NZ_JBIGIA010000025.1"/>
</dbReference>
<evidence type="ECO:0000256" key="6">
    <source>
        <dbReference type="ARBA" id="ARBA00022777"/>
    </source>
</evidence>
<keyword evidence="11" id="KW-1185">Reference proteome</keyword>
<dbReference type="EMBL" id="JBIGIA010000025">
    <property type="protein sequence ID" value="MFG6459584.1"/>
    <property type="molecule type" value="Genomic_DNA"/>
</dbReference>
<name>A0ABW7GCB7_9BURK</name>
<keyword evidence="5 9" id="KW-0547">Nucleotide-binding</keyword>
<evidence type="ECO:0000256" key="2">
    <source>
        <dbReference type="ARBA" id="ARBA00008420"/>
    </source>
</evidence>
<dbReference type="InterPro" id="IPR006001">
    <property type="entry name" value="Therm_gnt_kin"/>
</dbReference>
<evidence type="ECO:0000313" key="11">
    <source>
        <dbReference type="Proteomes" id="UP001606305"/>
    </source>
</evidence>
<keyword evidence="6 9" id="KW-0418">Kinase</keyword>